<proteinExistence type="predicted"/>
<name>A0A183SQ04_SCHSO</name>
<dbReference type="WBParaSite" id="SSLN_0000650101-mRNA-1">
    <property type="protein sequence ID" value="SSLN_0000650101-mRNA-1"/>
    <property type="gene ID" value="SSLN_0000650101"/>
</dbReference>
<evidence type="ECO:0000313" key="2">
    <source>
        <dbReference type="Proteomes" id="UP000275846"/>
    </source>
</evidence>
<dbReference type="OrthoDB" id="1724632at2759"/>
<keyword evidence="2" id="KW-1185">Reference proteome</keyword>
<dbReference type="EMBL" id="UYSU01033627">
    <property type="protein sequence ID" value="VDL92687.1"/>
    <property type="molecule type" value="Genomic_DNA"/>
</dbReference>
<organism evidence="3">
    <name type="scientific">Schistocephalus solidus</name>
    <name type="common">Tapeworm</name>
    <dbReference type="NCBI Taxonomy" id="70667"/>
    <lineage>
        <taxon>Eukaryota</taxon>
        <taxon>Metazoa</taxon>
        <taxon>Spiralia</taxon>
        <taxon>Lophotrochozoa</taxon>
        <taxon>Platyhelminthes</taxon>
        <taxon>Cestoda</taxon>
        <taxon>Eucestoda</taxon>
        <taxon>Diphyllobothriidea</taxon>
        <taxon>Diphyllobothriidae</taxon>
        <taxon>Schistocephalus</taxon>
    </lineage>
</organism>
<protein>
    <submittedName>
        <fullName evidence="1 3">Uncharacterized protein</fullName>
    </submittedName>
</protein>
<dbReference type="STRING" id="70667.A0A183SQ04"/>
<evidence type="ECO:0000313" key="3">
    <source>
        <dbReference type="WBParaSite" id="SSLN_0000650101-mRNA-1"/>
    </source>
</evidence>
<dbReference type="Proteomes" id="UP000275846">
    <property type="component" value="Unassembled WGS sequence"/>
</dbReference>
<sequence length="89" mass="10100">MSSPTTSREHFWEYIVLEFLGVFATSEKSLRMPACPGVAILDAGAQYCKIIDRRVRELQVHSEILALSTPLETITERGFKHVPHSSKHF</sequence>
<gene>
    <name evidence="1" type="ORF">SSLN_LOCUS6302</name>
</gene>
<evidence type="ECO:0000313" key="1">
    <source>
        <dbReference type="EMBL" id="VDL92687.1"/>
    </source>
</evidence>
<reference evidence="3" key="1">
    <citation type="submission" date="2016-06" db="UniProtKB">
        <authorList>
            <consortium name="WormBaseParasite"/>
        </authorList>
    </citation>
    <scope>IDENTIFICATION</scope>
</reference>
<reference evidence="1 2" key="2">
    <citation type="submission" date="2018-11" db="EMBL/GenBank/DDBJ databases">
        <authorList>
            <consortium name="Pathogen Informatics"/>
        </authorList>
    </citation>
    <scope>NUCLEOTIDE SEQUENCE [LARGE SCALE GENOMIC DNA]</scope>
    <source>
        <strain evidence="1 2">NST_G2</strain>
    </source>
</reference>
<dbReference type="AlphaFoldDB" id="A0A183SQ04"/>
<accession>A0A183SQ04</accession>